<dbReference type="PRINTS" id="PR00377">
    <property type="entry name" value="IMPHPHTASES"/>
</dbReference>
<evidence type="ECO:0000256" key="1">
    <source>
        <dbReference type="ARBA" id="ARBA00022723"/>
    </source>
</evidence>
<comment type="caution">
    <text evidence="5">The sequence shown here is derived from an EMBL/GenBank/DDBJ whole genome shotgun (WGS) entry which is preliminary data.</text>
</comment>
<proteinExistence type="predicted"/>
<dbReference type="EMBL" id="JAATEN010000004">
    <property type="protein sequence ID" value="NJQ00148.1"/>
    <property type="molecule type" value="Genomic_DNA"/>
</dbReference>
<feature type="compositionally biased region" description="Low complexity" evidence="4">
    <location>
        <begin position="31"/>
        <end position="42"/>
    </location>
</feature>
<evidence type="ECO:0000256" key="2">
    <source>
        <dbReference type="ARBA" id="ARBA00022801"/>
    </source>
</evidence>
<keyword evidence="3" id="KW-0460">Magnesium</keyword>
<dbReference type="Proteomes" id="UP000695264">
    <property type="component" value="Unassembled WGS sequence"/>
</dbReference>
<name>A0ABX1BUM7_9ACTN</name>
<keyword evidence="1" id="KW-0479">Metal-binding</keyword>
<dbReference type="InterPro" id="IPR000760">
    <property type="entry name" value="Inositol_monophosphatase-like"/>
</dbReference>
<feature type="region of interest" description="Disordered" evidence="4">
    <location>
        <begin position="24"/>
        <end position="52"/>
    </location>
</feature>
<keyword evidence="6" id="KW-1185">Reference proteome</keyword>
<keyword evidence="2" id="KW-0378">Hydrolase</keyword>
<dbReference type="CDD" id="cd01637">
    <property type="entry name" value="IMPase_like"/>
    <property type="match status" value="1"/>
</dbReference>
<dbReference type="Gene3D" id="3.40.190.80">
    <property type="match status" value="1"/>
</dbReference>
<dbReference type="InterPro" id="IPR020583">
    <property type="entry name" value="Inositol_monoP_metal-BS"/>
</dbReference>
<dbReference type="Gene3D" id="3.30.540.10">
    <property type="entry name" value="Fructose-1,6-Bisphosphatase, subunit A, domain 1"/>
    <property type="match status" value="1"/>
</dbReference>
<dbReference type="PANTHER" id="PTHR20854:SF4">
    <property type="entry name" value="INOSITOL-1-MONOPHOSPHATASE-RELATED"/>
    <property type="match status" value="1"/>
</dbReference>
<dbReference type="PANTHER" id="PTHR20854">
    <property type="entry name" value="INOSITOL MONOPHOSPHATASE"/>
    <property type="match status" value="1"/>
</dbReference>
<gene>
    <name evidence="5" type="ORF">HCK00_06255</name>
</gene>
<dbReference type="PROSITE" id="PS00629">
    <property type="entry name" value="IMP_1"/>
    <property type="match status" value="1"/>
</dbReference>
<sequence length="326" mass="34486">MEVSLHCPGATPDPIRLPLHRYAPLHRRPPRGAGRAPAPDADTQLKGPGPHVKAHHDLLATAEEAVEAGVSWLTRAGAEWSATKFKESGEEVTDADVEVERRVSRVLRERYPDIPVVGEEFSEGGEGGPLPPRCWLLDPIDGTMNYTRGAPLYAVSLAYAEGGSPVVGVLVAPALERRWTAGAEPARRGEHTGGGRCGEPSGVREVSHAVVGVTGTGSPDSRSGRFLAHLMSGAYRVRIHGCMSLDLAGVAEGWLDAAVCFGPSPWDVGAGVALLRERGLAVLGAEGRDFTFDSPILAAGQPDLAKDLAQRWESMPRDGFPTGHGA</sequence>
<reference evidence="5 6" key="1">
    <citation type="submission" date="2020-03" db="EMBL/GenBank/DDBJ databases">
        <title>WGS of actinomycetes isolated from Thailand.</title>
        <authorList>
            <person name="Thawai C."/>
        </authorList>
    </citation>
    <scope>NUCLEOTIDE SEQUENCE [LARGE SCALE GENOMIC DNA]</scope>
    <source>
        <strain evidence="5 6">PLAI 1-29</strain>
    </source>
</reference>
<organism evidence="5 6">
    <name type="scientific">Streptomyces zingiberis</name>
    <dbReference type="NCBI Taxonomy" id="2053010"/>
    <lineage>
        <taxon>Bacteria</taxon>
        <taxon>Bacillati</taxon>
        <taxon>Actinomycetota</taxon>
        <taxon>Actinomycetes</taxon>
        <taxon>Kitasatosporales</taxon>
        <taxon>Streptomycetaceae</taxon>
        <taxon>Streptomyces</taxon>
    </lineage>
</organism>
<evidence type="ECO:0000256" key="4">
    <source>
        <dbReference type="SAM" id="MobiDB-lite"/>
    </source>
</evidence>
<accession>A0ABX1BUM7</accession>
<evidence type="ECO:0000256" key="3">
    <source>
        <dbReference type="ARBA" id="ARBA00022842"/>
    </source>
</evidence>
<protein>
    <submittedName>
        <fullName evidence="5">Inositol monophosphatase</fullName>
    </submittedName>
</protein>
<dbReference type="Pfam" id="PF00459">
    <property type="entry name" value="Inositol_P"/>
    <property type="match status" value="1"/>
</dbReference>
<evidence type="ECO:0000313" key="5">
    <source>
        <dbReference type="EMBL" id="NJQ00148.1"/>
    </source>
</evidence>
<evidence type="ECO:0000313" key="6">
    <source>
        <dbReference type="Proteomes" id="UP000695264"/>
    </source>
</evidence>
<dbReference type="SUPFAM" id="SSF56655">
    <property type="entry name" value="Carbohydrate phosphatase"/>
    <property type="match status" value="1"/>
</dbReference>